<reference evidence="2" key="1">
    <citation type="journal article" date="2023" name="Science">
        <title>Genome structures resolve the early diversification of teleost fishes.</title>
        <authorList>
            <person name="Parey E."/>
            <person name="Louis A."/>
            <person name="Montfort J."/>
            <person name="Bouchez O."/>
            <person name="Roques C."/>
            <person name="Iampietro C."/>
            <person name="Lluch J."/>
            <person name="Castinel A."/>
            <person name="Donnadieu C."/>
            <person name="Desvignes T."/>
            <person name="Floi Bucao C."/>
            <person name="Jouanno E."/>
            <person name="Wen M."/>
            <person name="Mejri S."/>
            <person name="Dirks R."/>
            <person name="Jansen H."/>
            <person name="Henkel C."/>
            <person name="Chen W.J."/>
            <person name="Zahm M."/>
            <person name="Cabau C."/>
            <person name="Klopp C."/>
            <person name="Thompson A.W."/>
            <person name="Robinson-Rechavi M."/>
            <person name="Braasch I."/>
            <person name="Lecointre G."/>
            <person name="Bobe J."/>
            <person name="Postlethwait J.H."/>
            <person name="Berthelot C."/>
            <person name="Roest Crollius H."/>
            <person name="Guiguen Y."/>
        </authorList>
    </citation>
    <scope>NUCLEOTIDE SEQUENCE</scope>
    <source>
        <strain evidence="2">NC1722</strain>
    </source>
</reference>
<evidence type="ECO:0000313" key="3">
    <source>
        <dbReference type="Proteomes" id="UP001221898"/>
    </source>
</evidence>
<gene>
    <name evidence="2" type="ORF">AAFF_G00111200</name>
</gene>
<evidence type="ECO:0000256" key="1">
    <source>
        <dbReference type="SAM" id="MobiDB-lite"/>
    </source>
</evidence>
<proteinExistence type="predicted"/>
<dbReference type="Proteomes" id="UP001221898">
    <property type="component" value="Unassembled WGS sequence"/>
</dbReference>
<evidence type="ECO:0000313" key="2">
    <source>
        <dbReference type="EMBL" id="KAJ8390106.1"/>
    </source>
</evidence>
<dbReference type="AlphaFoldDB" id="A0AAD7RTI4"/>
<sequence>MTMQTPGVRLQDPAAVAVCPELEVHSLKGLPARSHAAAGMEGEGRGERRRQLPVPRPSEVPQIFLLRLLSATQILCRLTDFP</sequence>
<organism evidence="2 3">
    <name type="scientific">Aldrovandia affinis</name>
    <dbReference type="NCBI Taxonomy" id="143900"/>
    <lineage>
        <taxon>Eukaryota</taxon>
        <taxon>Metazoa</taxon>
        <taxon>Chordata</taxon>
        <taxon>Craniata</taxon>
        <taxon>Vertebrata</taxon>
        <taxon>Euteleostomi</taxon>
        <taxon>Actinopterygii</taxon>
        <taxon>Neopterygii</taxon>
        <taxon>Teleostei</taxon>
        <taxon>Notacanthiformes</taxon>
        <taxon>Halosauridae</taxon>
        <taxon>Aldrovandia</taxon>
    </lineage>
</organism>
<dbReference type="EMBL" id="JAINUG010000174">
    <property type="protein sequence ID" value="KAJ8390106.1"/>
    <property type="molecule type" value="Genomic_DNA"/>
</dbReference>
<comment type="caution">
    <text evidence="2">The sequence shown here is derived from an EMBL/GenBank/DDBJ whole genome shotgun (WGS) entry which is preliminary data.</text>
</comment>
<accession>A0AAD7RTI4</accession>
<feature type="region of interest" description="Disordered" evidence="1">
    <location>
        <begin position="33"/>
        <end position="54"/>
    </location>
</feature>
<name>A0AAD7RTI4_9TELE</name>
<keyword evidence="3" id="KW-1185">Reference proteome</keyword>
<protein>
    <submittedName>
        <fullName evidence="2">Uncharacterized protein</fullName>
    </submittedName>
</protein>